<reference evidence="1" key="1">
    <citation type="submission" date="2019-10" db="EMBL/GenBank/DDBJ databases">
        <authorList>
            <consortium name="DOE Joint Genome Institute"/>
            <person name="Kuo A."/>
            <person name="Miyauchi S."/>
            <person name="Kiss E."/>
            <person name="Drula E."/>
            <person name="Kohler A."/>
            <person name="Sanchez-Garcia M."/>
            <person name="Andreopoulos B."/>
            <person name="Barry K.W."/>
            <person name="Bonito G."/>
            <person name="Buee M."/>
            <person name="Carver A."/>
            <person name="Chen C."/>
            <person name="Cichocki N."/>
            <person name="Clum A."/>
            <person name="Culley D."/>
            <person name="Crous P.W."/>
            <person name="Fauchery L."/>
            <person name="Girlanda M."/>
            <person name="Hayes R."/>
            <person name="Keri Z."/>
            <person name="LaButti K."/>
            <person name="Lipzen A."/>
            <person name="Lombard V."/>
            <person name="Magnuson J."/>
            <person name="Maillard F."/>
            <person name="Morin E."/>
            <person name="Murat C."/>
            <person name="Nolan M."/>
            <person name="Ohm R."/>
            <person name="Pangilinan J."/>
            <person name="Pereira M."/>
            <person name="Perotto S."/>
            <person name="Peter M."/>
            <person name="Riley R."/>
            <person name="Sitrit Y."/>
            <person name="Stielow B."/>
            <person name="Szollosi G."/>
            <person name="Zifcakova L."/>
            <person name="Stursova M."/>
            <person name="Spatafora J.W."/>
            <person name="Tedersoo L."/>
            <person name="Vaario L.-M."/>
            <person name="Yamada A."/>
            <person name="Yan M."/>
            <person name="Wang P."/>
            <person name="Xu J."/>
            <person name="Bruns T."/>
            <person name="Baldrian P."/>
            <person name="Vilgalys R."/>
            <person name="Henrissat B."/>
            <person name="Grigoriev I.V."/>
            <person name="Hibbett D."/>
            <person name="Nagy L.G."/>
            <person name="Martin F.M."/>
        </authorList>
    </citation>
    <scope>NUCLEOTIDE SEQUENCE</scope>
    <source>
        <strain evidence="1">BED1</strain>
    </source>
</reference>
<dbReference type="EMBL" id="WHUW01000011">
    <property type="protein sequence ID" value="KAF8440854.1"/>
    <property type="molecule type" value="Genomic_DNA"/>
</dbReference>
<sequence length="197" mass="22549">MMVRAWMFIGGSDSESREEIIAAIERKSKDSYPDPAMDMWVDFGFASCTSEEEEKRLCARYCRLIEACTFKEFCDAYRDHRLFSLFRSKGLPVDDSQRVQDPIAVGFDTAPSAMVDYGLFNCENDSERQQLRRAYKAFFDSPHGDPSALHEAAIEGNIHGYLSTVVQGLENPVFRRLMENPYPLPEYDSDDSDDSDY</sequence>
<organism evidence="1 2">
    <name type="scientific">Boletus edulis BED1</name>
    <dbReference type="NCBI Taxonomy" id="1328754"/>
    <lineage>
        <taxon>Eukaryota</taxon>
        <taxon>Fungi</taxon>
        <taxon>Dikarya</taxon>
        <taxon>Basidiomycota</taxon>
        <taxon>Agaricomycotina</taxon>
        <taxon>Agaricomycetes</taxon>
        <taxon>Agaricomycetidae</taxon>
        <taxon>Boletales</taxon>
        <taxon>Boletineae</taxon>
        <taxon>Boletaceae</taxon>
        <taxon>Boletoideae</taxon>
        <taxon>Boletus</taxon>
    </lineage>
</organism>
<accession>A0AAD4BV53</accession>
<protein>
    <submittedName>
        <fullName evidence="1">Uncharacterized protein</fullName>
    </submittedName>
</protein>
<name>A0AAD4BV53_BOLED</name>
<evidence type="ECO:0000313" key="2">
    <source>
        <dbReference type="Proteomes" id="UP001194468"/>
    </source>
</evidence>
<comment type="caution">
    <text evidence="1">The sequence shown here is derived from an EMBL/GenBank/DDBJ whole genome shotgun (WGS) entry which is preliminary data.</text>
</comment>
<reference evidence="1" key="2">
    <citation type="journal article" date="2020" name="Nat. Commun.">
        <title>Large-scale genome sequencing of mycorrhizal fungi provides insights into the early evolution of symbiotic traits.</title>
        <authorList>
            <person name="Miyauchi S."/>
            <person name="Kiss E."/>
            <person name="Kuo A."/>
            <person name="Drula E."/>
            <person name="Kohler A."/>
            <person name="Sanchez-Garcia M."/>
            <person name="Morin E."/>
            <person name="Andreopoulos B."/>
            <person name="Barry K.W."/>
            <person name="Bonito G."/>
            <person name="Buee M."/>
            <person name="Carver A."/>
            <person name="Chen C."/>
            <person name="Cichocki N."/>
            <person name="Clum A."/>
            <person name="Culley D."/>
            <person name="Crous P.W."/>
            <person name="Fauchery L."/>
            <person name="Girlanda M."/>
            <person name="Hayes R.D."/>
            <person name="Keri Z."/>
            <person name="LaButti K."/>
            <person name="Lipzen A."/>
            <person name="Lombard V."/>
            <person name="Magnuson J."/>
            <person name="Maillard F."/>
            <person name="Murat C."/>
            <person name="Nolan M."/>
            <person name="Ohm R.A."/>
            <person name="Pangilinan J."/>
            <person name="Pereira M.F."/>
            <person name="Perotto S."/>
            <person name="Peter M."/>
            <person name="Pfister S."/>
            <person name="Riley R."/>
            <person name="Sitrit Y."/>
            <person name="Stielow J.B."/>
            <person name="Szollosi G."/>
            <person name="Zifcakova L."/>
            <person name="Stursova M."/>
            <person name="Spatafora J.W."/>
            <person name="Tedersoo L."/>
            <person name="Vaario L.M."/>
            <person name="Yamada A."/>
            <person name="Yan M."/>
            <person name="Wang P."/>
            <person name="Xu J."/>
            <person name="Bruns T."/>
            <person name="Baldrian P."/>
            <person name="Vilgalys R."/>
            <person name="Dunand C."/>
            <person name="Henrissat B."/>
            <person name="Grigoriev I.V."/>
            <person name="Hibbett D."/>
            <person name="Nagy L.G."/>
            <person name="Martin F.M."/>
        </authorList>
    </citation>
    <scope>NUCLEOTIDE SEQUENCE</scope>
    <source>
        <strain evidence="1">BED1</strain>
    </source>
</reference>
<keyword evidence="2" id="KW-1185">Reference proteome</keyword>
<dbReference type="AlphaFoldDB" id="A0AAD4BV53"/>
<dbReference type="Proteomes" id="UP001194468">
    <property type="component" value="Unassembled WGS sequence"/>
</dbReference>
<gene>
    <name evidence="1" type="ORF">L210DRAFT_3538536</name>
</gene>
<proteinExistence type="predicted"/>
<evidence type="ECO:0000313" key="1">
    <source>
        <dbReference type="EMBL" id="KAF8440854.1"/>
    </source>
</evidence>